<protein>
    <submittedName>
        <fullName evidence="2">CBS and transporter associated domain-containing protein</fullName>
    </submittedName>
</protein>
<name>A0A2Z7BGX9_9LAMI</name>
<feature type="region of interest" description="Disordered" evidence="1">
    <location>
        <begin position="116"/>
        <end position="140"/>
    </location>
</feature>
<gene>
    <name evidence="2" type="ORF">F511_36454</name>
</gene>
<dbReference type="AlphaFoldDB" id="A0A2Z7BGX9"/>
<organism evidence="2 3">
    <name type="scientific">Dorcoceras hygrometricum</name>
    <dbReference type="NCBI Taxonomy" id="472368"/>
    <lineage>
        <taxon>Eukaryota</taxon>
        <taxon>Viridiplantae</taxon>
        <taxon>Streptophyta</taxon>
        <taxon>Embryophyta</taxon>
        <taxon>Tracheophyta</taxon>
        <taxon>Spermatophyta</taxon>
        <taxon>Magnoliopsida</taxon>
        <taxon>eudicotyledons</taxon>
        <taxon>Gunneridae</taxon>
        <taxon>Pentapetalae</taxon>
        <taxon>asterids</taxon>
        <taxon>lamiids</taxon>
        <taxon>Lamiales</taxon>
        <taxon>Gesneriaceae</taxon>
        <taxon>Didymocarpoideae</taxon>
        <taxon>Trichosporeae</taxon>
        <taxon>Loxocarpinae</taxon>
        <taxon>Dorcoceras</taxon>
    </lineage>
</organism>
<proteinExistence type="predicted"/>
<sequence>MRELMTSMRKDHSRAGNNNCNATFNTRQLAGCISLEGKKEKTYCKQNSLEKRTGHERKNYLEEKKTAYGLRIASGKEKQIMIVQQLRVKNQLTVGWSTQIRNSQPKSIQIREVNQITSRPDKETNSEGKTDAVDTQSTSLAPGELLETPINKHMQLLNTTLRIFRTAFKQPVRYRLKL</sequence>
<dbReference type="EMBL" id="KV007601">
    <property type="protein sequence ID" value="KZV31241.1"/>
    <property type="molecule type" value="Genomic_DNA"/>
</dbReference>
<dbReference type="Proteomes" id="UP000250235">
    <property type="component" value="Unassembled WGS sequence"/>
</dbReference>
<reference evidence="2 3" key="1">
    <citation type="journal article" date="2015" name="Proc. Natl. Acad. Sci. U.S.A.">
        <title>The resurrection genome of Boea hygrometrica: A blueprint for survival of dehydration.</title>
        <authorList>
            <person name="Xiao L."/>
            <person name="Yang G."/>
            <person name="Zhang L."/>
            <person name="Yang X."/>
            <person name="Zhao S."/>
            <person name="Ji Z."/>
            <person name="Zhou Q."/>
            <person name="Hu M."/>
            <person name="Wang Y."/>
            <person name="Chen M."/>
            <person name="Xu Y."/>
            <person name="Jin H."/>
            <person name="Xiao X."/>
            <person name="Hu G."/>
            <person name="Bao F."/>
            <person name="Hu Y."/>
            <person name="Wan P."/>
            <person name="Li L."/>
            <person name="Deng X."/>
            <person name="Kuang T."/>
            <person name="Xiang C."/>
            <person name="Zhu J.K."/>
            <person name="Oliver M.J."/>
            <person name="He Y."/>
        </authorList>
    </citation>
    <scope>NUCLEOTIDE SEQUENCE [LARGE SCALE GENOMIC DNA]</scope>
    <source>
        <strain evidence="3">cv. XS01</strain>
    </source>
</reference>
<accession>A0A2Z7BGX9</accession>
<feature type="compositionally biased region" description="Basic and acidic residues" evidence="1">
    <location>
        <begin position="119"/>
        <end position="132"/>
    </location>
</feature>
<evidence type="ECO:0000313" key="3">
    <source>
        <dbReference type="Proteomes" id="UP000250235"/>
    </source>
</evidence>
<evidence type="ECO:0000256" key="1">
    <source>
        <dbReference type="SAM" id="MobiDB-lite"/>
    </source>
</evidence>
<keyword evidence="3" id="KW-1185">Reference proteome</keyword>
<evidence type="ECO:0000313" key="2">
    <source>
        <dbReference type="EMBL" id="KZV31241.1"/>
    </source>
</evidence>